<gene>
    <name evidence="1" type="ORF">FQN60_004156</name>
</gene>
<protein>
    <submittedName>
        <fullName evidence="1">Uncharacterized protein</fullName>
    </submittedName>
</protein>
<comment type="caution">
    <text evidence="1">The sequence shown here is derived from an EMBL/GenBank/DDBJ whole genome shotgun (WGS) entry which is preliminary data.</text>
</comment>
<name>A0A5J5CSY7_9PERO</name>
<sequence>MAVFPLPLPSPFQSPSDGRSELLNNTCLNAEEVFL</sequence>
<keyword evidence="2" id="KW-1185">Reference proteome</keyword>
<feature type="non-terminal residue" evidence="1">
    <location>
        <position position="35"/>
    </location>
</feature>
<evidence type="ECO:0000313" key="1">
    <source>
        <dbReference type="EMBL" id="KAA8585462.1"/>
    </source>
</evidence>
<dbReference type="AlphaFoldDB" id="A0A5J5CSY7"/>
<dbReference type="Proteomes" id="UP000327493">
    <property type="component" value="Chromosome 15"/>
</dbReference>
<organism evidence="1 2">
    <name type="scientific">Etheostoma spectabile</name>
    <name type="common">orangethroat darter</name>
    <dbReference type="NCBI Taxonomy" id="54343"/>
    <lineage>
        <taxon>Eukaryota</taxon>
        <taxon>Metazoa</taxon>
        <taxon>Chordata</taxon>
        <taxon>Craniata</taxon>
        <taxon>Vertebrata</taxon>
        <taxon>Euteleostomi</taxon>
        <taxon>Actinopterygii</taxon>
        <taxon>Neopterygii</taxon>
        <taxon>Teleostei</taxon>
        <taxon>Neoteleostei</taxon>
        <taxon>Acanthomorphata</taxon>
        <taxon>Eupercaria</taxon>
        <taxon>Perciformes</taxon>
        <taxon>Percoidei</taxon>
        <taxon>Percidae</taxon>
        <taxon>Etheostomatinae</taxon>
        <taxon>Etheostoma</taxon>
    </lineage>
</organism>
<accession>A0A5J5CSY7</accession>
<reference evidence="1 2" key="1">
    <citation type="submission" date="2019-08" db="EMBL/GenBank/DDBJ databases">
        <title>A chromosome-level genome assembly, high-density linkage maps, and genome scans reveal the genomic architecture of hybrid incompatibilities underlying speciation via character displacement in darters (Percidae: Etheostominae).</title>
        <authorList>
            <person name="Moran R.L."/>
            <person name="Catchen J.M."/>
            <person name="Fuller R.C."/>
        </authorList>
    </citation>
    <scope>NUCLEOTIDE SEQUENCE [LARGE SCALE GENOMIC DNA]</scope>
    <source>
        <strain evidence="1">EspeVRDwgs_2016</strain>
        <tissue evidence="1">Muscle</tissue>
    </source>
</reference>
<proteinExistence type="predicted"/>
<dbReference type="EMBL" id="VOFY01000015">
    <property type="protein sequence ID" value="KAA8585462.1"/>
    <property type="molecule type" value="Genomic_DNA"/>
</dbReference>
<evidence type="ECO:0000313" key="2">
    <source>
        <dbReference type="Proteomes" id="UP000327493"/>
    </source>
</evidence>